<dbReference type="Pfam" id="PF07714">
    <property type="entry name" value="PK_Tyr_Ser-Thr"/>
    <property type="match status" value="1"/>
</dbReference>
<comment type="function">
    <text evidence="23">The processed protein kinase Xa21 chain released by protein cleavage after X.oryzae pv. oryzae protein Ax21 detection translocates into the nucleus where it can bind and regulate WRKY62, a transcription factor. Confers resistance to the bacterial pathogen X.oryzae pv. oryzae (Xoo).</text>
</comment>
<comment type="similarity">
    <text evidence="3">Belongs to the protein kinase superfamily. Ser/Thr protein kinase family.</text>
</comment>
<dbReference type="PANTHER" id="PTHR48053">
    <property type="entry name" value="LEUCINE RICH REPEAT FAMILY PROTEIN, EXPRESSED"/>
    <property type="match status" value="1"/>
</dbReference>
<evidence type="ECO:0000256" key="18">
    <source>
        <dbReference type="ARBA" id="ARBA00023170"/>
    </source>
</evidence>
<evidence type="ECO:0000256" key="27">
    <source>
        <dbReference type="SAM" id="SignalP"/>
    </source>
</evidence>
<evidence type="ECO:0000256" key="23">
    <source>
        <dbReference type="ARBA" id="ARBA00056628"/>
    </source>
</evidence>
<dbReference type="InterPro" id="IPR001245">
    <property type="entry name" value="Ser-Thr/Tyr_kinase_cat_dom"/>
</dbReference>
<dbReference type="Proteomes" id="UP000324897">
    <property type="component" value="Unassembled WGS sequence"/>
</dbReference>
<dbReference type="InterPro" id="IPR011009">
    <property type="entry name" value="Kinase-like_dom_sf"/>
</dbReference>
<feature type="signal peptide" evidence="27">
    <location>
        <begin position="1"/>
        <end position="18"/>
    </location>
</feature>
<dbReference type="InterPro" id="IPR001611">
    <property type="entry name" value="Leu-rich_rpt"/>
</dbReference>
<dbReference type="Gene3D" id="1.10.510.10">
    <property type="entry name" value="Transferase(Phosphotransferase) domain 1"/>
    <property type="match status" value="1"/>
</dbReference>
<dbReference type="InterPro" id="IPR008271">
    <property type="entry name" value="Ser/Thr_kinase_AS"/>
</dbReference>
<dbReference type="AlphaFoldDB" id="A0A5J9W3H5"/>
<dbReference type="PANTHER" id="PTHR48053:SF81">
    <property type="entry name" value="PROTEIN KINASE DOMAIN-CONTAINING PROTEIN"/>
    <property type="match status" value="1"/>
</dbReference>
<gene>
    <name evidence="29" type="ORF">EJB05_09118</name>
</gene>
<dbReference type="Pfam" id="PF13855">
    <property type="entry name" value="LRR_8"/>
    <property type="match status" value="2"/>
</dbReference>
<feature type="domain" description="Protein kinase" evidence="28">
    <location>
        <begin position="726"/>
        <end position="1026"/>
    </location>
</feature>
<evidence type="ECO:0000256" key="5">
    <source>
        <dbReference type="ARBA" id="ARBA00022475"/>
    </source>
</evidence>
<dbReference type="Gene3D" id="3.30.200.20">
    <property type="entry name" value="Phosphorylase Kinase, domain 1"/>
    <property type="match status" value="1"/>
</dbReference>
<dbReference type="FunFam" id="3.80.10.10:FF:000095">
    <property type="entry name" value="LRR receptor-like serine/threonine-protein kinase GSO1"/>
    <property type="match status" value="1"/>
</dbReference>
<evidence type="ECO:0000256" key="19">
    <source>
        <dbReference type="ARBA" id="ARBA00023180"/>
    </source>
</evidence>
<dbReference type="FunFam" id="3.30.200.20:FF:000432">
    <property type="entry name" value="LRR receptor-like serine/threonine-protein kinase EFR"/>
    <property type="match status" value="1"/>
</dbReference>
<keyword evidence="19" id="KW-0325">Glycoprotein</keyword>
<dbReference type="GO" id="GO:0005789">
    <property type="term" value="C:endoplasmic reticulum membrane"/>
    <property type="evidence" value="ECO:0007669"/>
    <property type="project" value="UniProtKB-SubCell"/>
</dbReference>
<keyword evidence="14" id="KW-0418">Kinase</keyword>
<organism evidence="29 30">
    <name type="scientific">Eragrostis curvula</name>
    <name type="common">weeping love grass</name>
    <dbReference type="NCBI Taxonomy" id="38414"/>
    <lineage>
        <taxon>Eukaryota</taxon>
        <taxon>Viridiplantae</taxon>
        <taxon>Streptophyta</taxon>
        <taxon>Embryophyta</taxon>
        <taxon>Tracheophyta</taxon>
        <taxon>Spermatophyta</taxon>
        <taxon>Magnoliopsida</taxon>
        <taxon>Liliopsida</taxon>
        <taxon>Poales</taxon>
        <taxon>Poaceae</taxon>
        <taxon>PACMAD clade</taxon>
        <taxon>Chloridoideae</taxon>
        <taxon>Eragrostideae</taxon>
        <taxon>Eragrostidinae</taxon>
        <taxon>Eragrostis</taxon>
    </lineage>
</organism>
<keyword evidence="5" id="KW-1003">Cell membrane</keyword>
<evidence type="ECO:0000256" key="16">
    <source>
        <dbReference type="ARBA" id="ARBA00022989"/>
    </source>
</evidence>
<feature type="transmembrane region" description="Helical" evidence="26">
    <location>
        <begin position="669"/>
        <end position="690"/>
    </location>
</feature>
<evidence type="ECO:0000259" key="28">
    <source>
        <dbReference type="PROSITE" id="PS50011"/>
    </source>
</evidence>
<dbReference type="FunFam" id="1.10.510.10:FF:000358">
    <property type="entry name" value="Putative leucine-rich repeat receptor-like serine/threonine-protein kinase"/>
    <property type="match status" value="1"/>
</dbReference>
<keyword evidence="13 25" id="KW-0547">Nucleotide-binding</keyword>
<dbReference type="Gene3D" id="3.80.10.10">
    <property type="entry name" value="Ribonuclease Inhibitor"/>
    <property type="match status" value="4"/>
</dbReference>
<comment type="catalytic activity">
    <reaction evidence="21">
        <text>L-seryl-[protein] + ATP = O-phospho-L-seryl-[protein] + ADP + H(+)</text>
        <dbReference type="Rhea" id="RHEA:17989"/>
        <dbReference type="Rhea" id="RHEA-COMP:9863"/>
        <dbReference type="Rhea" id="RHEA-COMP:11604"/>
        <dbReference type="ChEBI" id="CHEBI:15378"/>
        <dbReference type="ChEBI" id="CHEBI:29999"/>
        <dbReference type="ChEBI" id="CHEBI:30616"/>
        <dbReference type="ChEBI" id="CHEBI:83421"/>
        <dbReference type="ChEBI" id="CHEBI:456216"/>
        <dbReference type="EC" id="2.7.11.1"/>
    </reaction>
</comment>
<dbReference type="GO" id="GO:0005886">
    <property type="term" value="C:plasma membrane"/>
    <property type="evidence" value="ECO:0007669"/>
    <property type="project" value="UniProtKB-SubCell"/>
</dbReference>
<sequence length="1034" mass="112427">MASVYLCLLLFAVLPASSSSLRSESGDREALLTFKEGLFDTSGSLSSWNSTDTNYCQWAGVTCSIRHPGRVVSLSLPSRGLDGSISPAVGNLTFLRALDLRSNMLSGEVPRTIGRLHRLRQLVIQNNSLHGEIPQELGNCSNLVDMNLAANQLQGRIPDVLGSVSRLQYLNLTYNNLVGGIPASIGNLSSLVFLSFYQNNLEGTVPEVLSHLVHLQFIQVARNNLSGTIPPLFFNISSLQILGFGSNKLQGSLPPDAGANLPVLKELHLGNNHLSGMIPSSLANATNIELFSLARNSFQGRVPPEIGTLCPLRVELGGNRLEAEDDEDWEFLRSFTNCTRLQLLDLNSNILGGVLPGYVANFSRKIEWLSMAGNHISGVIPPGIGKLVNLVDLQFAGNNMQGVIPDDIGRLQNLKVLLLQENRLSGQIPSSLGNFTRMLTLALSYNQLDGSIPRSLGNLERLTSLDLSSNRLSGVIPDEIFTLSSLTDFLSLSGNYLSGVLPPQVGSLKHAARLDISRNNLSGNIPEAIGNCESLVYLTLDNNFLTGGIPKSLGNLRALSILNLTRNAFSSSIPREVSKITGLQQLYLAHNNLSGSIPLMLGNLSALVELDISYNHLDGEVPSLGVFTNLTGLSLLGNDGLCGGISELRLPPCQVKPHSKQRQQLLLKILLPVAIIVICLSLLLSLFLLFKGKTKVSRKKIDSLRMFDDKYPRISYNELFQATDGFAPASLIGAGKYGSVYKGNLSLPVSRNAATVAVKVFSFHQACSSRSFMAECEVLRRVKHRNLINIITSCSSIDSKGNDFHALVFEFMPNYSLDKWLHLGADEQWHKLSLVQLFNIAVQVADALDYLHNNSQPSVIHCDLKPSNVLLDSDWTAYVADFGLSKLVGESVDQTRLNSDSSIGIRGTIGYVAPEYGEGGQVSVAGDSYSFGITLLEMFTGRAPTDDIFREGLSLHLFSEMAFPDKISEIIDPTLLQAQPFNKDARLDIALACITSAISVGISCSKQDPLERKSMKNAAAALHKTRDLVLEYFV</sequence>
<evidence type="ECO:0000256" key="24">
    <source>
        <dbReference type="ARBA" id="ARBA00072040"/>
    </source>
</evidence>
<dbReference type="PROSITE" id="PS00107">
    <property type="entry name" value="PROTEIN_KINASE_ATP"/>
    <property type="match status" value="1"/>
</dbReference>
<dbReference type="SUPFAM" id="SSF52058">
    <property type="entry name" value="L domain-like"/>
    <property type="match status" value="3"/>
</dbReference>
<dbReference type="PRINTS" id="PR00019">
    <property type="entry name" value="LEURICHRPT"/>
</dbReference>
<dbReference type="OrthoDB" id="1103805at2759"/>
<evidence type="ECO:0000256" key="12">
    <source>
        <dbReference type="ARBA" id="ARBA00022737"/>
    </source>
</evidence>
<evidence type="ECO:0000256" key="20">
    <source>
        <dbReference type="ARBA" id="ARBA00047899"/>
    </source>
</evidence>
<dbReference type="InterPro" id="IPR003591">
    <property type="entry name" value="Leu-rich_rpt_typical-subtyp"/>
</dbReference>
<dbReference type="EMBL" id="RWGY01000005">
    <property type="protein sequence ID" value="TVU42698.1"/>
    <property type="molecule type" value="Genomic_DNA"/>
</dbReference>
<evidence type="ECO:0000256" key="7">
    <source>
        <dbReference type="ARBA" id="ARBA00022553"/>
    </source>
</evidence>
<dbReference type="EC" id="2.7.11.1" evidence="4"/>
<keyword evidence="7" id="KW-0597">Phosphoprotein</keyword>
<proteinExistence type="inferred from homology"/>
<keyword evidence="12" id="KW-0677">Repeat</keyword>
<evidence type="ECO:0000256" key="22">
    <source>
        <dbReference type="ARBA" id="ARBA00054320"/>
    </source>
</evidence>
<evidence type="ECO:0000313" key="30">
    <source>
        <dbReference type="Proteomes" id="UP000324897"/>
    </source>
</evidence>
<keyword evidence="10 26" id="KW-0812">Transmembrane</keyword>
<evidence type="ECO:0000256" key="15">
    <source>
        <dbReference type="ARBA" id="ARBA00022840"/>
    </source>
</evidence>
<accession>A0A5J9W3H5</accession>
<evidence type="ECO:0000256" key="25">
    <source>
        <dbReference type="PROSITE-ProRule" id="PRU10141"/>
    </source>
</evidence>
<dbReference type="GO" id="GO:0004674">
    <property type="term" value="F:protein serine/threonine kinase activity"/>
    <property type="evidence" value="ECO:0007669"/>
    <property type="project" value="UniProtKB-KW"/>
</dbReference>
<evidence type="ECO:0000256" key="21">
    <source>
        <dbReference type="ARBA" id="ARBA00048679"/>
    </source>
</evidence>
<evidence type="ECO:0000256" key="1">
    <source>
        <dbReference type="ARBA" id="ARBA00004162"/>
    </source>
</evidence>
<dbReference type="GO" id="GO:0009791">
    <property type="term" value="P:post-embryonic development"/>
    <property type="evidence" value="ECO:0007669"/>
    <property type="project" value="UniProtKB-ARBA"/>
</dbReference>
<dbReference type="InterPro" id="IPR000719">
    <property type="entry name" value="Prot_kinase_dom"/>
</dbReference>
<keyword evidence="6" id="KW-0723">Serine/threonine-protein kinase</keyword>
<evidence type="ECO:0000256" key="11">
    <source>
        <dbReference type="ARBA" id="ARBA00022729"/>
    </source>
</evidence>
<reference evidence="29 30" key="1">
    <citation type="journal article" date="2019" name="Sci. Rep.">
        <title>A high-quality genome of Eragrostis curvula grass provides insights into Poaceae evolution and supports new strategies to enhance forage quality.</title>
        <authorList>
            <person name="Carballo J."/>
            <person name="Santos B.A.C.M."/>
            <person name="Zappacosta D."/>
            <person name="Garbus I."/>
            <person name="Selva J.P."/>
            <person name="Gallo C.A."/>
            <person name="Diaz A."/>
            <person name="Albertini E."/>
            <person name="Caccamo M."/>
            <person name="Echenique V."/>
        </authorList>
    </citation>
    <scope>NUCLEOTIDE SEQUENCE [LARGE SCALE GENOMIC DNA]</scope>
    <source>
        <strain evidence="30">cv. Victoria</strain>
        <tissue evidence="29">Leaf</tissue>
    </source>
</reference>
<evidence type="ECO:0000256" key="3">
    <source>
        <dbReference type="ARBA" id="ARBA00008684"/>
    </source>
</evidence>
<dbReference type="InterPro" id="IPR051716">
    <property type="entry name" value="Plant_RL_S/T_kinase"/>
</dbReference>
<comment type="caution">
    <text evidence="29">The sequence shown here is derived from an EMBL/GenBank/DDBJ whole genome shotgun (WGS) entry which is preliminary data.</text>
</comment>
<evidence type="ECO:0000256" key="13">
    <source>
        <dbReference type="ARBA" id="ARBA00022741"/>
    </source>
</evidence>
<protein>
    <recommendedName>
        <fullName evidence="24">Receptor kinase-like protein Xa21</fullName>
        <ecNumber evidence="4">2.7.11.1</ecNumber>
    </recommendedName>
</protein>
<keyword evidence="15 25" id="KW-0067">ATP-binding</keyword>
<evidence type="ECO:0000256" key="2">
    <source>
        <dbReference type="ARBA" id="ARBA00004389"/>
    </source>
</evidence>
<evidence type="ECO:0000256" key="6">
    <source>
        <dbReference type="ARBA" id="ARBA00022527"/>
    </source>
</evidence>
<dbReference type="SMART" id="SM00220">
    <property type="entry name" value="S_TKc"/>
    <property type="match status" value="1"/>
</dbReference>
<evidence type="ECO:0000256" key="8">
    <source>
        <dbReference type="ARBA" id="ARBA00022614"/>
    </source>
</evidence>
<keyword evidence="16 26" id="KW-1133">Transmembrane helix</keyword>
<feature type="binding site" evidence="25">
    <location>
        <position position="759"/>
    </location>
    <ligand>
        <name>ATP</name>
        <dbReference type="ChEBI" id="CHEBI:30616"/>
    </ligand>
</feature>
<keyword evidence="30" id="KW-1185">Reference proteome</keyword>
<dbReference type="GO" id="GO:0005524">
    <property type="term" value="F:ATP binding"/>
    <property type="evidence" value="ECO:0007669"/>
    <property type="project" value="UniProtKB-UniRule"/>
</dbReference>
<evidence type="ECO:0000256" key="4">
    <source>
        <dbReference type="ARBA" id="ARBA00012513"/>
    </source>
</evidence>
<dbReference type="InterPro" id="IPR013210">
    <property type="entry name" value="LRR_N_plant-typ"/>
</dbReference>
<dbReference type="SUPFAM" id="SSF56112">
    <property type="entry name" value="Protein kinase-like (PK-like)"/>
    <property type="match status" value="1"/>
</dbReference>
<evidence type="ECO:0000256" key="26">
    <source>
        <dbReference type="SAM" id="Phobius"/>
    </source>
</evidence>
<dbReference type="InterPro" id="IPR032675">
    <property type="entry name" value="LRR_dom_sf"/>
</dbReference>
<evidence type="ECO:0000256" key="10">
    <source>
        <dbReference type="ARBA" id="ARBA00022692"/>
    </source>
</evidence>
<dbReference type="PROSITE" id="PS50011">
    <property type="entry name" value="PROTEIN_KINASE_DOM"/>
    <property type="match status" value="1"/>
</dbReference>
<keyword evidence="11 27" id="KW-0732">Signal</keyword>
<dbReference type="SMART" id="SM00369">
    <property type="entry name" value="LRR_TYP"/>
    <property type="match status" value="8"/>
</dbReference>
<feature type="chain" id="PRO_5023933296" description="Receptor kinase-like protein Xa21" evidence="27">
    <location>
        <begin position="19"/>
        <end position="1034"/>
    </location>
</feature>
<comment type="catalytic activity">
    <reaction evidence="20">
        <text>L-threonyl-[protein] + ATP = O-phospho-L-threonyl-[protein] + ADP + H(+)</text>
        <dbReference type="Rhea" id="RHEA:46608"/>
        <dbReference type="Rhea" id="RHEA-COMP:11060"/>
        <dbReference type="Rhea" id="RHEA-COMP:11605"/>
        <dbReference type="ChEBI" id="CHEBI:15378"/>
        <dbReference type="ChEBI" id="CHEBI:30013"/>
        <dbReference type="ChEBI" id="CHEBI:30616"/>
        <dbReference type="ChEBI" id="CHEBI:61977"/>
        <dbReference type="ChEBI" id="CHEBI:456216"/>
        <dbReference type="EC" id="2.7.11.1"/>
    </reaction>
</comment>
<comment type="function">
    <text evidence="22">Receptor kinase that detects X.oryzae pv. oryzae protein Ax21 to promote innate immunity. Following X.oryzae pv. oryzae protein Ax21 detection, undergoes cleavage, releasing the processed protein kinase Xa21 chain.</text>
</comment>
<feature type="non-terminal residue" evidence="29">
    <location>
        <position position="1"/>
    </location>
</feature>
<dbReference type="Pfam" id="PF08263">
    <property type="entry name" value="LRRNT_2"/>
    <property type="match status" value="1"/>
</dbReference>
<evidence type="ECO:0000313" key="29">
    <source>
        <dbReference type="EMBL" id="TVU42698.1"/>
    </source>
</evidence>
<dbReference type="PROSITE" id="PS00108">
    <property type="entry name" value="PROTEIN_KINASE_ST"/>
    <property type="match status" value="1"/>
</dbReference>
<dbReference type="FunFam" id="3.80.10.10:FF:000233">
    <property type="entry name" value="Leucine-rich repeat receptor-like protein kinase TDR"/>
    <property type="match status" value="1"/>
</dbReference>
<name>A0A5J9W3H5_9POAL</name>
<evidence type="ECO:0000256" key="14">
    <source>
        <dbReference type="ARBA" id="ARBA00022777"/>
    </source>
</evidence>
<evidence type="ECO:0000256" key="17">
    <source>
        <dbReference type="ARBA" id="ARBA00023136"/>
    </source>
</evidence>
<keyword evidence="18" id="KW-0675">Receptor</keyword>
<keyword evidence="17 26" id="KW-0472">Membrane</keyword>
<evidence type="ECO:0000256" key="9">
    <source>
        <dbReference type="ARBA" id="ARBA00022679"/>
    </source>
</evidence>
<keyword evidence="9" id="KW-0808">Transferase</keyword>
<comment type="subcellular location">
    <subcellularLocation>
        <location evidence="1">Cell membrane</location>
        <topology evidence="1">Single-pass membrane protein</topology>
    </subcellularLocation>
    <subcellularLocation>
        <location evidence="2">Endoplasmic reticulum membrane</location>
        <topology evidence="2">Single-pass membrane protein</topology>
    </subcellularLocation>
</comment>
<dbReference type="Gramene" id="TVU42698">
    <property type="protein sequence ID" value="TVU42698"/>
    <property type="gene ID" value="EJB05_09118"/>
</dbReference>
<dbReference type="Pfam" id="PF00560">
    <property type="entry name" value="LRR_1"/>
    <property type="match status" value="6"/>
</dbReference>
<dbReference type="InterPro" id="IPR017441">
    <property type="entry name" value="Protein_kinase_ATP_BS"/>
</dbReference>
<keyword evidence="8" id="KW-0433">Leucine-rich repeat</keyword>